<evidence type="ECO:0000313" key="2">
    <source>
        <dbReference type="EMBL" id="KYF59837.1"/>
    </source>
</evidence>
<accession>A0A150PVQ1</accession>
<dbReference type="SUPFAM" id="SSF63829">
    <property type="entry name" value="Calcium-dependent phosphotriesterase"/>
    <property type="match status" value="1"/>
</dbReference>
<dbReference type="EMBL" id="JELX01001169">
    <property type="protein sequence ID" value="KYF59837.1"/>
    <property type="molecule type" value="Genomic_DNA"/>
</dbReference>
<dbReference type="Proteomes" id="UP000075604">
    <property type="component" value="Unassembled WGS sequence"/>
</dbReference>
<gene>
    <name evidence="2" type="ORF">BE04_47560</name>
</gene>
<comment type="caution">
    <text evidence="2">The sequence shown here is derived from an EMBL/GenBank/DDBJ whole genome shotgun (WGS) entry which is preliminary data.</text>
</comment>
<name>A0A150PVQ1_SORCE</name>
<dbReference type="AlphaFoldDB" id="A0A150PVQ1"/>
<evidence type="ECO:0000313" key="3">
    <source>
        <dbReference type="Proteomes" id="UP000075604"/>
    </source>
</evidence>
<proteinExistence type="predicted"/>
<protein>
    <recommendedName>
        <fullName evidence="4">Secreted protein</fullName>
    </recommendedName>
</protein>
<keyword evidence="1" id="KW-0732">Signal</keyword>
<feature type="signal peptide" evidence="1">
    <location>
        <begin position="1"/>
        <end position="21"/>
    </location>
</feature>
<evidence type="ECO:0000256" key="1">
    <source>
        <dbReference type="SAM" id="SignalP"/>
    </source>
</evidence>
<reference evidence="2 3" key="1">
    <citation type="submission" date="2014-02" db="EMBL/GenBank/DDBJ databases">
        <title>The small core and large imbalanced accessory genome model reveals a collaborative survival strategy of Sorangium cellulosum strains in nature.</title>
        <authorList>
            <person name="Han K."/>
            <person name="Peng R."/>
            <person name="Blom J."/>
            <person name="Li Y.-Z."/>
        </authorList>
    </citation>
    <scope>NUCLEOTIDE SEQUENCE [LARGE SCALE GENOMIC DNA]</scope>
    <source>
        <strain evidence="2 3">So0157-18</strain>
    </source>
</reference>
<sequence>MKVTRGFLGSLLLLLACQPSAPEGGDRAVLVPVTDAARWTSHEAWPTQTRYRQVGESFQGTVHQLEVDEEGRSWVIRQDFMFPHDITGRWALDVYAPSGQRVLTLEREENVEPYRFVRHPSGELTLFELQRIPETTSYRLRLRRLSPEGRVLAARGFDDPGRPGESREYLLDEDGVAEVVESPAQELHWERSRSVHLRALALGEEAAFILWSHGVKLYRLTSGLDVAWDLQLMPGHDWMDSLAGQEQLTLDAEGNLLVAWSMHRNEAAAWRQHFGRELAWRGGRVDVLVQRIGPDGRHHAAQLHGNEHDEQLVGMGVYRGELLIGATSRVPKYDRPNDTTEWDLILMRAHMEDGTLLHHRVIDFAREDLPYDFQVDVEGRAWFAGVTDFLQVDTNSWMESGQGMLLRMDAQGERVESLLLKGPRQVIVERLAFAPDGSVRFAGTYDGPITHTDDKDPSLGFDHVMLGVGTWP</sequence>
<dbReference type="PROSITE" id="PS51257">
    <property type="entry name" value="PROKAR_LIPOPROTEIN"/>
    <property type="match status" value="1"/>
</dbReference>
<organism evidence="2 3">
    <name type="scientific">Sorangium cellulosum</name>
    <name type="common">Polyangium cellulosum</name>
    <dbReference type="NCBI Taxonomy" id="56"/>
    <lineage>
        <taxon>Bacteria</taxon>
        <taxon>Pseudomonadati</taxon>
        <taxon>Myxococcota</taxon>
        <taxon>Polyangia</taxon>
        <taxon>Polyangiales</taxon>
        <taxon>Polyangiaceae</taxon>
        <taxon>Sorangium</taxon>
    </lineage>
</organism>
<feature type="chain" id="PRO_5007565969" description="Secreted protein" evidence="1">
    <location>
        <begin position="22"/>
        <end position="472"/>
    </location>
</feature>
<evidence type="ECO:0008006" key="4">
    <source>
        <dbReference type="Google" id="ProtNLM"/>
    </source>
</evidence>